<dbReference type="InterPro" id="IPR003689">
    <property type="entry name" value="ZIP"/>
</dbReference>
<feature type="region of interest" description="Disordered" evidence="7">
    <location>
        <begin position="111"/>
        <end position="155"/>
    </location>
</feature>
<proteinExistence type="predicted"/>
<evidence type="ECO:0000256" key="5">
    <source>
        <dbReference type="ARBA" id="ARBA00023034"/>
    </source>
</evidence>
<evidence type="ECO:0000256" key="7">
    <source>
        <dbReference type="SAM" id="MobiDB-lite"/>
    </source>
</evidence>
<evidence type="ECO:0000256" key="1">
    <source>
        <dbReference type="ARBA" id="ARBA00004127"/>
    </source>
</evidence>
<feature type="transmembrane region" description="Helical" evidence="8">
    <location>
        <begin position="227"/>
        <end position="249"/>
    </location>
</feature>
<feature type="transmembrane region" description="Helical" evidence="8">
    <location>
        <begin position="12"/>
        <end position="29"/>
    </location>
</feature>
<comment type="subcellular location">
    <subcellularLocation>
        <location evidence="1">Endomembrane system</location>
        <topology evidence="1">Multi-pass membrane protein</topology>
    </subcellularLocation>
    <subcellularLocation>
        <location evidence="2">Golgi apparatus membrane</location>
    </subcellularLocation>
</comment>
<dbReference type="Proteomes" id="UP000785679">
    <property type="component" value="Unassembled WGS sequence"/>
</dbReference>
<dbReference type="InterPro" id="IPR045891">
    <property type="entry name" value="ZIP9"/>
</dbReference>
<accession>A0A8J8NT74</accession>
<evidence type="ECO:0000256" key="8">
    <source>
        <dbReference type="SAM" id="Phobius"/>
    </source>
</evidence>
<sequence length="370" mass="40365">MTSLEQPACPILSMASSMFLVTFLVGYLPTKLSAPERVMNLIAIFGAGLLVGAALIVIVPEGMSVLYQSIGASESTEAINRYVGASLVFGFIVMLLIDQGFKVIQENANAHSHQHGQQSRAIRSKDRKEEEGEYSVGAQITPPTSGECEPLTRDKTQEDTYGYDSISRDNEEDDKYSFKVTEHQKSTKNPVLVTTIGMVIHCVADGLALGTSVYLSQRLEKQSSLGFIVYLAILLHKAPGAIGFGTYLEHTGLSGFALAKHLLAFTLACPVSSIVTYYAMYLQQTQTNGVTFWVGILLIVSAGSFLYVATLHILPEVLFDQEMSHGHSHSHGNNKLKKYIEPKHYSKAIELAGMIIGLVLPLGLTFLEDE</sequence>
<feature type="transmembrane region" description="Helical" evidence="8">
    <location>
        <begin position="79"/>
        <end position="97"/>
    </location>
</feature>
<feature type="transmembrane region" description="Helical" evidence="8">
    <location>
        <begin position="261"/>
        <end position="280"/>
    </location>
</feature>
<feature type="compositionally biased region" description="Polar residues" evidence="7">
    <location>
        <begin position="111"/>
        <end position="121"/>
    </location>
</feature>
<keyword evidence="5" id="KW-0333">Golgi apparatus</keyword>
<dbReference type="OrthoDB" id="19859at2759"/>
<dbReference type="GO" id="GO:0046873">
    <property type="term" value="F:metal ion transmembrane transporter activity"/>
    <property type="evidence" value="ECO:0007669"/>
    <property type="project" value="InterPro"/>
</dbReference>
<protein>
    <recommendedName>
        <fullName evidence="11">Zinc/iron permease</fullName>
    </recommendedName>
</protein>
<organism evidence="9 10">
    <name type="scientific">Halteria grandinella</name>
    <dbReference type="NCBI Taxonomy" id="5974"/>
    <lineage>
        <taxon>Eukaryota</taxon>
        <taxon>Sar</taxon>
        <taxon>Alveolata</taxon>
        <taxon>Ciliophora</taxon>
        <taxon>Intramacronucleata</taxon>
        <taxon>Spirotrichea</taxon>
        <taxon>Stichotrichia</taxon>
        <taxon>Sporadotrichida</taxon>
        <taxon>Halteriidae</taxon>
        <taxon>Halteria</taxon>
    </lineage>
</organism>
<evidence type="ECO:0000256" key="4">
    <source>
        <dbReference type="ARBA" id="ARBA00022989"/>
    </source>
</evidence>
<evidence type="ECO:0000256" key="6">
    <source>
        <dbReference type="ARBA" id="ARBA00023136"/>
    </source>
</evidence>
<keyword evidence="6 8" id="KW-0472">Membrane</keyword>
<dbReference type="GO" id="GO:0006829">
    <property type="term" value="P:zinc ion transport"/>
    <property type="evidence" value="ECO:0007669"/>
    <property type="project" value="InterPro"/>
</dbReference>
<reference evidence="9" key="1">
    <citation type="submission" date="2019-06" db="EMBL/GenBank/DDBJ databases">
        <authorList>
            <person name="Zheng W."/>
        </authorList>
    </citation>
    <scope>NUCLEOTIDE SEQUENCE</scope>
    <source>
        <strain evidence="9">QDHG01</strain>
    </source>
</reference>
<evidence type="ECO:0000313" key="10">
    <source>
        <dbReference type="Proteomes" id="UP000785679"/>
    </source>
</evidence>
<keyword evidence="4 8" id="KW-1133">Transmembrane helix</keyword>
<evidence type="ECO:0000313" key="9">
    <source>
        <dbReference type="EMBL" id="TNV79810.1"/>
    </source>
</evidence>
<dbReference type="GO" id="GO:0000139">
    <property type="term" value="C:Golgi membrane"/>
    <property type="evidence" value="ECO:0007669"/>
    <property type="project" value="UniProtKB-SubCell"/>
</dbReference>
<feature type="transmembrane region" description="Helical" evidence="8">
    <location>
        <begin position="292"/>
        <end position="314"/>
    </location>
</feature>
<dbReference type="AlphaFoldDB" id="A0A8J8NT74"/>
<dbReference type="PANTHER" id="PTHR16133">
    <property type="entry name" value="SOLUTE CARRIER FAMILY 39 ZINC TRANSPORTER , MEMBER 9-RELATED"/>
    <property type="match status" value="1"/>
</dbReference>
<gene>
    <name evidence="9" type="ORF">FGO68_gene15252</name>
</gene>
<dbReference type="PANTHER" id="PTHR16133:SF0">
    <property type="entry name" value="ZINC_IRON REGULATED TRANSPORTER-RELATED PROTEIN 102B, ISOFORM E"/>
    <property type="match status" value="1"/>
</dbReference>
<name>A0A8J8NT74_HALGN</name>
<keyword evidence="10" id="KW-1185">Reference proteome</keyword>
<keyword evidence="3 8" id="KW-0812">Transmembrane</keyword>
<dbReference type="EMBL" id="RRYP01008389">
    <property type="protein sequence ID" value="TNV79810.1"/>
    <property type="molecule type" value="Genomic_DNA"/>
</dbReference>
<evidence type="ECO:0008006" key="11">
    <source>
        <dbReference type="Google" id="ProtNLM"/>
    </source>
</evidence>
<feature type="transmembrane region" description="Helical" evidence="8">
    <location>
        <begin position="348"/>
        <end position="367"/>
    </location>
</feature>
<dbReference type="Pfam" id="PF02535">
    <property type="entry name" value="Zip"/>
    <property type="match status" value="1"/>
</dbReference>
<evidence type="ECO:0000256" key="3">
    <source>
        <dbReference type="ARBA" id="ARBA00022692"/>
    </source>
</evidence>
<comment type="caution">
    <text evidence="9">The sequence shown here is derived from an EMBL/GenBank/DDBJ whole genome shotgun (WGS) entry which is preliminary data.</text>
</comment>
<evidence type="ECO:0000256" key="2">
    <source>
        <dbReference type="ARBA" id="ARBA00004394"/>
    </source>
</evidence>
<feature type="transmembrane region" description="Helical" evidence="8">
    <location>
        <begin position="41"/>
        <end position="59"/>
    </location>
</feature>